<dbReference type="PANTHER" id="PTHR48055:SF57">
    <property type="entry name" value="PROTEIN KINASE DOMAIN-CONTAINING PROTEIN"/>
    <property type="match status" value="1"/>
</dbReference>
<proteinExistence type="predicted"/>
<dbReference type="InterPro" id="IPR051564">
    <property type="entry name" value="LRR_receptor-like_kinase"/>
</dbReference>
<reference evidence="2" key="1">
    <citation type="submission" date="2025-08" db="UniProtKB">
        <authorList>
            <consortium name="RefSeq"/>
        </authorList>
    </citation>
    <scope>IDENTIFICATION</scope>
    <source>
        <tissue evidence="2">Leaves</tissue>
    </source>
</reference>
<dbReference type="Gene3D" id="1.10.510.10">
    <property type="entry name" value="Transferase(Phosphotransferase) domain 1"/>
    <property type="match status" value="1"/>
</dbReference>
<keyword evidence="1" id="KW-1185">Reference proteome</keyword>
<protein>
    <submittedName>
        <fullName evidence="2">Receptor kinase-like protein Xa21</fullName>
    </submittedName>
</protein>
<name>A0ABM4X507_COFAR</name>
<accession>A0ABM4X507</accession>
<organism evidence="1 2">
    <name type="scientific">Coffea arabica</name>
    <name type="common">Arabian coffee</name>
    <dbReference type="NCBI Taxonomy" id="13443"/>
    <lineage>
        <taxon>Eukaryota</taxon>
        <taxon>Viridiplantae</taxon>
        <taxon>Streptophyta</taxon>
        <taxon>Embryophyta</taxon>
        <taxon>Tracheophyta</taxon>
        <taxon>Spermatophyta</taxon>
        <taxon>Magnoliopsida</taxon>
        <taxon>eudicotyledons</taxon>
        <taxon>Gunneridae</taxon>
        <taxon>Pentapetalae</taxon>
        <taxon>asterids</taxon>
        <taxon>lamiids</taxon>
        <taxon>Gentianales</taxon>
        <taxon>Rubiaceae</taxon>
        <taxon>Ixoroideae</taxon>
        <taxon>Gardenieae complex</taxon>
        <taxon>Bertiereae - Coffeeae clade</taxon>
        <taxon>Coffeeae</taxon>
        <taxon>Coffea</taxon>
    </lineage>
</organism>
<evidence type="ECO:0000313" key="2">
    <source>
        <dbReference type="RefSeq" id="XP_071939095.1"/>
    </source>
</evidence>
<dbReference type="SUPFAM" id="SSF56112">
    <property type="entry name" value="Protein kinase-like (PK-like)"/>
    <property type="match status" value="1"/>
</dbReference>
<dbReference type="GeneID" id="140037849"/>
<gene>
    <name evidence="2" type="primary">LOC140037849</name>
</gene>
<dbReference type="Proteomes" id="UP001652660">
    <property type="component" value="Chromosome 3c"/>
</dbReference>
<sequence length="126" mass="14453">MGLTASTLGDVYSYGILLLEMITRRRPTDDMFMDELDLHNSEQVCEIVEPLILCKARDGNRRMTPKRENINGGREMECVISLLKLGLKCSQRLPNDLMHMNEVVSKLHLIKDVFLGVRVHQENLEV</sequence>
<dbReference type="PANTHER" id="PTHR48055">
    <property type="entry name" value="LEUCINE-RICH REPEAT RECEPTOR PROTEIN KINASE EMS1"/>
    <property type="match status" value="1"/>
</dbReference>
<dbReference type="InterPro" id="IPR011009">
    <property type="entry name" value="Kinase-like_dom_sf"/>
</dbReference>
<evidence type="ECO:0000313" key="1">
    <source>
        <dbReference type="Proteomes" id="UP001652660"/>
    </source>
</evidence>
<dbReference type="RefSeq" id="XP_071939095.1">
    <property type="nucleotide sequence ID" value="XM_072082994.1"/>
</dbReference>